<dbReference type="InterPro" id="IPR037210">
    <property type="entry name" value="YoaC-like_sf"/>
</dbReference>
<sequence length="254" mass="29444">MNTKFFIDTEANDDEAYGLAMQFACELAKKDSNVKRIVLYIHTKQNTGWFDRLFGNETVKKLFNGVKFNDCPVLFKFETKLTYKGAIYGNPSDIVICCGIDADDILKIDDYHSVKYIIAIPWLRKLTDKWIKTWNAIEISGRGQENGEKFPEPSDIVKIAMQELTNVINMSTGITHHMDNDRAKTYIRTLHKYEPELNSELVSSYLIRELNWDTRHAKDVEKLIDTLNDGRYFQGGEKTGLQNHYKRWKAKSNV</sequence>
<dbReference type="OrthoDB" id="986850at2"/>
<organism evidence="1 2">
    <name type="scientific">Dysgonomonas mossii</name>
    <dbReference type="NCBI Taxonomy" id="163665"/>
    <lineage>
        <taxon>Bacteria</taxon>
        <taxon>Pseudomonadati</taxon>
        <taxon>Bacteroidota</taxon>
        <taxon>Bacteroidia</taxon>
        <taxon>Bacteroidales</taxon>
        <taxon>Dysgonomonadaceae</taxon>
        <taxon>Dysgonomonas</taxon>
    </lineage>
</organism>
<evidence type="ECO:0000313" key="1">
    <source>
        <dbReference type="EMBL" id="TFU86286.1"/>
    </source>
</evidence>
<dbReference type="AlphaFoldDB" id="A0A4Y9II90"/>
<name>A0A4Y9II90_9BACT</name>
<dbReference type="EMBL" id="SPPK01000012">
    <property type="protein sequence ID" value="TFU86286.1"/>
    <property type="molecule type" value="Genomic_DNA"/>
</dbReference>
<dbReference type="RefSeq" id="WP_050702549.1">
    <property type="nucleotide sequence ID" value="NZ_JADGKW010000012.1"/>
</dbReference>
<evidence type="ECO:0000313" key="2">
    <source>
        <dbReference type="Proteomes" id="UP000298285"/>
    </source>
</evidence>
<proteinExistence type="predicted"/>
<accession>A0A4Y9II90</accession>
<protein>
    <submittedName>
        <fullName evidence="1">Uncharacterized protein</fullName>
    </submittedName>
</protein>
<gene>
    <name evidence="1" type="ORF">E4T88_17075</name>
</gene>
<comment type="caution">
    <text evidence="1">The sequence shown here is derived from an EMBL/GenBank/DDBJ whole genome shotgun (WGS) entry which is preliminary data.</text>
</comment>
<dbReference type="Proteomes" id="UP000298285">
    <property type="component" value="Unassembled WGS sequence"/>
</dbReference>
<dbReference type="Gene3D" id="1.20.1290.30">
    <property type="match status" value="1"/>
</dbReference>
<reference evidence="1 2" key="1">
    <citation type="submission" date="2019-03" db="EMBL/GenBank/DDBJ databases">
        <title>Diversity of the mouse oral microbiome.</title>
        <authorList>
            <person name="Joseph S."/>
            <person name="Aduse-Opoku J."/>
            <person name="Curtis M."/>
            <person name="Wade W."/>
            <person name="Hashim A."/>
        </authorList>
    </citation>
    <scope>NUCLEOTIDE SEQUENCE [LARGE SCALE GENOMIC DNA]</scope>
    <source>
        <strain evidence="1 2">P11</strain>
    </source>
</reference>